<dbReference type="Proteomes" id="UP001144050">
    <property type="component" value="Unassembled WGS sequence"/>
</dbReference>
<comment type="caution">
    <text evidence="1">The sequence shown here is derived from an EMBL/GenBank/DDBJ whole genome shotgun (WGS) entry which is preliminary data.</text>
</comment>
<dbReference type="RefSeq" id="WP_271657478.1">
    <property type="nucleotide sequence ID" value="NZ_JAIVFG010000118.1"/>
</dbReference>
<dbReference type="AlphaFoldDB" id="A0AAW5ZV68"/>
<accession>A0AAW5ZV68</accession>
<reference evidence="1" key="1">
    <citation type="submission" date="2021-09" db="EMBL/GenBank/DDBJ databases">
        <title>Genomic analysis of Ralstonia spp.</title>
        <authorList>
            <person name="Aburjaile F."/>
            <person name="Ariute J.C."/>
            <person name="Pais A.K.L."/>
            <person name="Albuquerque G.M.R."/>
            <person name="Silva A.M.F."/>
            <person name="Brenig B."/>
            <person name="Azevedo V."/>
            <person name="Matiuzzi M."/>
            <person name="Ramos R."/>
            <person name="Goes-Neto A."/>
            <person name="Soares S."/>
            <person name="Iseppon A.M.B."/>
            <person name="Souza E."/>
            <person name="Gama M."/>
        </authorList>
    </citation>
    <scope>NUCLEOTIDE SEQUENCE</scope>
    <source>
        <strain evidence="1">CCRMRs91</strain>
    </source>
</reference>
<organism evidence="1 2">
    <name type="scientific">Ralstonia solanacearum</name>
    <name type="common">Pseudomonas solanacearum</name>
    <dbReference type="NCBI Taxonomy" id="305"/>
    <lineage>
        <taxon>Bacteria</taxon>
        <taxon>Pseudomonadati</taxon>
        <taxon>Pseudomonadota</taxon>
        <taxon>Betaproteobacteria</taxon>
        <taxon>Burkholderiales</taxon>
        <taxon>Burkholderiaceae</taxon>
        <taxon>Ralstonia</taxon>
        <taxon>Ralstonia solanacearum species complex</taxon>
    </lineage>
</organism>
<protein>
    <submittedName>
        <fullName evidence="1">Uncharacterized protein</fullName>
    </submittedName>
</protein>
<gene>
    <name evidence="1" type="ORF">LBW59_25410</name>
</gene>
<evidence type="ECO:0000313" key="1">
    <source>
        <dbReference type="EMBL" id="MDB0574066.1"/>
    </source>
</evidence>
<proteinExistence type="predicted"/>
<name>A0AAW5ZV68_RALSL</name>
<evidence type="ECO:0000313" key="2">
    <source>
        <dbReference type="Proteomes" id="UP001144050"/>
    </source>
</evidence>
<sequence>MAIDSDVVGHFYTIRLLFTAGYFRSWSATASRPTPSEQRNIVAGPGPASKIAKLKESL</sequence>
<dbReference type="EMBL" id="JAIVFG010000118">
    <property type="protein sequence ID" value="MDB0574066.1"/>
    <property type="molecule type" value="Genomic_DNA"/>
</dbReference>